<dbReference type="InterPro" id="IPR027417">
    <property type="entry name" value="P-loop_NTPase"/>
</dbReference>
<dbReference type="SMART" id="SM00382">
    <property type="entry name" value="AAA"/>
    <property type="match status" value="2"/>
</dbReference>
<evidence type="ECO:0000256" key="1">
    <source>
        <dbReference type="SAM" id="MobiDB-lite"/>
    </source>
</evidence>
<dbReference type="SUPFAM" id="SSF52540">
    <property type="entry name" value="P-loop containing nucleoside triphosphate hydrolases"/>
    <property type="match status" value="2"/>
</dbReference>
<gene>
    <name evidence="3" type="ORF">MXD59_12310</name>
</gene>
<dbReference type="EMBL" id="JALKFT010000010">
    <property type="protein sequence ID" value="MCK9876549.1"/>
    <property type="molecule type" value="Genomic_DNA"/>
</dbReference>
<feature type="region of interest" description="Disordered" evidence="1">
    <location>
        <begin position="630"/>
        <end position="667"/>
    </location>
</feature>
<protein>
    <submittedName>
        <fullName evidence="3">DUF87 domain-containing protein</fullName>
    </submittedName>
</protein>
<name>A0ABT0JZ41_9ACTN</name>
<feature type="domain" description="AAA+ ATPase" evidence="2">
    <location>
        <begin position="689"/>
        <end position="1016"/>
    </location>
</feature>
<dbReference type="PANTHER" id="PTHR30121">
    <property type="entry name" value="UNCHARACTERIZED PROTEIN YJGR-RELATED"/>
    <property type="match status" value="1"/>
</dbReference>
<dbReference type="RefSeq" id="WP_248824795.1">
    <property type="nucleotide sequence ID" value="NZ_JALKFT010000010.1"/>
</dbReference>
<comment type="caution">
    <text evidence="3">The sequence shown here is derived from an EMBL/GenBank/DDBJ whole genome shotgun (WGS) entry which is preliminary data.</text>
</comment>
<dbReference type="CDD" id="cd01127">
    <property type="entry name" value="TrwB_TraG_TraD_VirD4"/>
    <property type="match status" value="1"/>
</dbReference>
<organism evidence="3 4">
    <name type="scientific">Frankia umida</name>
    <dbReference type="NCBI Taxonomy" id="573489"/>
    <lineage>
        <taxon>Bacteria</taxon>
        <taxon>Bacillati</taxon>
        <taxon>Actinomycetota</taxon>
        <taxon>Actinomycetes</taxon>
        <taxon>Frankiales</taxon>
        <taxon>Frankiaceae</taxon>
        <taxon>Frankia</taxon>
    </lineage>
</organism>
<sequence>MDSAQRTALDSIQLTWAPVPDDVWRSLSYHVDGLHPGVVQAVEIGLREAADSADASPIGLVLQGQRGSGKTHLLGWLRREAQEQGGYFFLVSLLSTKDIWVSILTSMLDGLARPMADGETQLRVLLRRLSARVGVPPAERRALLGETELTKEKLDLFISAISASDGYVFRTSRDTARALALSASPGTDHQNIADDYFACDEESTPGDRAFWGMRRTTRTAEEIVQELSRLIALTGPSVMAFDQIDVLLSQSNLLVDSAAAGSEPSHAPSQAQLLLLDSIAGGLMTLRERTRRTLTVVACIPGSWDLIKKKAVDTVRDRFREAPQLKSINRPDLAREIVAQRFKPYFAAADFDPPYPTWPIHPDAFSSGGDFTPRQLLILIDAHIRACRLRDEATEMRTLKEKTTGPPLKVDPDLPTISTTVLARYDERFAELKHKADVITPLEPDTEDTAVPPLLAAGLTAWILERPDSPKRFSIDPAPSGRPDLHARLRLTLAEDIEDEVHWCFRAVSGGHHGNAALNRLRRSITAAALDPEISKRKLFLLRQEDWSTGAKTRESLDVVEASHGDTLALDHEDLRILSALRTMLDEDRSSPSHGTSDLGQWLLARRPTETVTVLGKALRDVADWLPPEASATVTRPKDTPTEATSVADTAGSTRTTGTTGTTPLVRPTLDIGHDHATAEPVALELEALRKHLIVIAGSGSGKTVLLRRIVEECALRGVSAIVLDPNNDLARLGDAWPEPPSLWGADDGPRAVEYLDNTEVVVWTPRREAGRTLSFQPLPDFPATLADPDEFAEAVEVAVAALVPRAMLDGRAAKAHLGRAVLRRAVEHFGHRGGTRLTGLISLLADLPADIIDLDGAEKIAAGLAQTLSAAMVNDPLFGGSGTPADPGVLLTPAAGKRARISVISFVGLPDEGVRQSFVNQLQMALFSWIKKNPAVDRPLLGLLVMDEAQTFVPSGAMTACTQSTLALASQARKYGLGLVFATQAPRALHNRVPGNAATQMYGLLNSPTQVEVAREMAKAKGGDVPDISRLRTGEFYVALEGEAPRKIRTPLSLSYHPRGPLTTEEVVARARQ</sequence>
<evidence type="ECO:0000313" key="3">
    <source>
        <dbReference type="EMBL" id="MCK9876549.1"/>
    </source>
</evidence>
<feature type="domain" description="AAA+ ATPase" evidence="2">
    <location>
        <begin position="56"/>
        <end position="446"/>
    </location>
</feature>
<dbReference type="Pfam" id="PF01935">
    <property type="entry name" value="DUF87"/>
    <property type="match status" value="1"/>
</dbReference>
<dbReference type="InterPro" id="IPR002789">
    <property type="entry name" value="HerA_central"/>
</dbReference>
<feature type="compositionally biased region" description="Polar residues" evidence="1">
    <location>
        <begin position="642"/>
        <end position="653"/>
    </location>
</feature>
<accession>A0ABT0JZ41</accession>
<reference evidence="3 4" key="1">
    <citation type="submission" date="2022-04" db="EMBL/GenBank/DDBJ databases">
        <title>Genome diversity in the genus Frankia.</title>
        <authorList>
            <person name="Carlos-Shanley C."/>
            <person name="Hahn D."/>
        </authorList>
    </citation>
    <scope>NUCLEOTIDE SEQUENCE [LARGE SCALE GENOMIC DNA]</scope>
    <source>
        <strain evidence="3 4">Ag45/Mut15</strain>
    </source>
</reference>
<dbReference type="Proteomes" id="UP001201873">
    <property type="component" value="Unassembled WGS sequence"/>
</dbReference>
<dbReference type="Gene3D" id="3.40.50.300">
    <property type="entry name" value="P-loop containing nucleotide triphosphate hydrolases"/>
    <property type="match status" value="2"/>
</dbReference>
<dbReference type="InterPro" id="IPR051162">
    <property type="entry name" value="T4SS_component"/>
</dbReference>
<evidence type="ECO:0000259" key="2">
    <source>
        <dbReference type="SMART" id="SM00382"/>
    </source>
</evidence>
<evidence type="ECO:0000313" key="4">
    <source>
        <dbReference type="Proteomes" id="UP001201873"/>
    </source>
</evidence>
<dbReference type="InterPro" id="IPR003593">
    <property type="entry name" value="AAA+_ATPase"/>
</dbReference>
<keyword evidence="4" id="KW-1185">Reference proteome</keyword>
<dbReference type="PANTHER" id="PTHR30121:SF6">
    <property type="entry name" value="SLR6007 PROTEIN"/>
    <property type="match status" value="1"/>
</dbReference>
<proteinExistence type="predicted"/>
<feature type="compositionally biased region" description="Low complexity" evidence="1">
    <location>
        <begin position="654"/>
        <end position="667"/>
    </location>
</feature>